<dbReference type="InterPro" id="IPR017896">
    <property type="entry name" value="4Fe4S_Fe-S-bd"/>
</dbReference>
<dbReference type="PANTHER" id="PTHR43687">
    <property type="entry name" value="ADENYLYLSULFATE REDUCTASE, BETA SUBUNIT"/>
    <property type="match status" value="1"/>
</dbReference>
<keyword evidence="4" id="KW-0411">Iron-sulfur</keyword>
<evidence type="ECO:0000259" key="5">
    <source>
        <dbReference type="PROSITE" id="PS51379"/>
    </source>
</evidence>
<reference evidence="7" key="1">
    <citation type="journal article" date="2020" name="mSystems">
        <title>Genome- and Community-Level Interaction Insights into Carbon Utilization and Element Cycling Functions of Hydrothermarchaeota in Hydrothermal Sediment.</title>
        <authorList>
            <person name="Zhou Z."/>
            <person name="Liu Y."/>
            <person name="Xu W."/>
            <person name="Pan J."/>
            <person name="Luo Z.H."/>
            <person name="Li M."/>
        </authorList>
    </citation>
    <scope>NUCLEOTIDE SEQUENCE [LARGE SCALE GENOMIC DNA]</scope>
    <source>
        <strain evidence="8">SpSt-10</strain>
        <strain evidence="7">SpSt-62</strain>
        <strain evidence="6">SpSt-97</strain>
    </source>
</reference>
<name>A0A7C4W3E3_9EURY</name>
<organism evidence="7">
    <name type="scientific">Geoglobus ahangari</name>
    <dbReference type="NCBI Taxonomy" id="113653"/>
    <lineage>
        <taxon>Archaea</taxon>
        <taxon>Methanobacteriati</taxon>
        <taxon>Methanobacteriota</taxon>
        <taxon>Archaeoglobi</taxon>
        <taxon>Archaeoglobales</taxon>
        <taxon>Archaeoglobaceae</taxon>
        <taxon>Geoglobus</taxon>
    </lineage>
</organism>
<dbReference type="Gene3D" id="3.30.70.20">
    <property type="match status" value="1"/>
</dbReference>
<keyword evidence="2" id="KW-0479">Metal-binding</keyword>
<feature type="domain" description="4Fe-4S ferredoxin-type" evidence="5">
    <location>
        <begin position="195"/>
        <end position="225"/>
    </location>
</feature>
<dbReference type="EMBL" id="DTPI01000023">
    <property type="protein sequence ID" value="HGE66160.1"/>
    <property type="molecule type" value="Genomic_DNA"/>
</dbReference>
<dbReference type="GO" id="GO:0046872">
    <property type="term" value="F:metal ion binding"/>
    <property type="evidence" value="ECO:0007669"/>
    <property type="project" value="UniProtKB-KW"/>
</dbReference>
<proteinExistence type="predicted"/>
<dbReference type="PROSITE" id="PS00198">
    <property type="entry name" value="4FE4S_FER_1"/>
    <property type="match status" value="1"/>
</dbReference>
<comment type="caution">
    <text evidence="7">The sequence shown here is derived from an EMBL/GenBank/DDBJ whole genome shotgun (WGS) entry which is preliminary data.</text>
</comment>
<dbReference type="InterPro" id="IPR050572">
    <property type="entry name" value="Fe-S_Ferredoxin"/>
</dbReference>
<dbReference type="AlphaFoldDB" id="A0A7C4W3E3"/>
<protein>
    <submittedName>
        <fullName evidence="7">DUF362 domain-containing protein</fullName>
    </submittedName>
</protein>
<dbReference type="GO" id="GO:0051539">
    <property type="term" value="F:4 iron, 4 sulfur cluster binding"/>
    <property type="evidence" value="ECO:0007669"/>
    <property type="project" value="UniProtKB-KW"/>
</dbReference>
<evidence type="ECO:0000256" key="4">
    <source>
        <dbReference type="ARBA" id="ARBA00023014"/>
    </source>
</evidence>
<evidence type="ECO:0000256" key="1">
    <source>
        <dbReference type="ARBA" id="ARBA00022485"/>
    </source>
</evidence>
<evidence type="ECO:0000256" key="3">
    <source>
        <dbReference type="ARBA" id="ARBA00023004"/>
    </source>
</evidence>
<sequence length="364" mass="40497">MSDVFFVSADVDVVEPEKWYQPQQSLVFRLEKLIDESGILEDISQGDIVAVKTHFGDRGTTKMLRSLFIRKIVEKVKEKTKNVYVTETTGLGLLRDRSTATGRLLIAEENGFTSQTVGAPIIIADGLRGFDGVVVRQNTKHLKEVHVAKAIAETDFIVVATHFKLHMKGGIGGSLKNIGVGCVTKTTKYDIHIPNPPRIDREKCTECMKCVEICPVNAIKDFEIDLTKCLKCTGCAEVCKDKAVKIGPWIDGDEFAERLVEAAKAVIDTVGKKNFSYLNFAIDITPHCDCHPYSGIPQVPDIGIFASRDIVSIDATSLDAYKRESLINKALLKEKFWEKTSPDRQIQYAEELGLGESQYNLIRL</sequence>
<dbReference type="Pfam" id="PF04015">
    <property type="entry name" value="DUF362"/>
    <property type="match status" value="1"/>
</dbReference>
<dbReference type="EMBL" id="DTAK01000018">
    <property type="protein sequence ID" value="HGU59218.1"/>
    <property type="molecule type" value="Genomic_DNA"/>
</dbReference>
<evidence type="ECO:0000313" key="7">
    <source>
        <dbReference type="EMBL" id="HGU59218.1"/>
    </source>
</evidence>
<dbReference type="GO" id="GO:0016491">
    <property type="term" value="F:oxidoreductase activity"/>
    <property type="evidence" value="ECO:0007669"/>
    <property type="project" value="UniProtKB-ARBA"/>
</dbReference>
<keyword evidence="1" id="KW-0004">4Fe-4S</keyword>
<accession>A0A7C4W3E3</accession>
<dbReference type="EMBL" id="DRUC01000056">
    <property type="protein sequence ID" value="HHF48285.1"/>
    <property type="molecule type" value="Genomic_DNA"/>
</dbReference>
<dbReference type="PROSITE" id="PS51379">
    <property type="entry name" value="4FE4S_FER_2"/>
    <property type="match status" value="1"/>
</dbReference>
<keyword evidence="3" id="KW-0408">Iron</keyword>
<dbReference type="SUPFAM" id="SSF54862">
    <property type="entry name" value="4Fe-4S ferredoxins"/>
    <property type="match status" value="1"/>
</dbReference>
<dbReference type="PANTHER" id="PTHR43687:SF1">
    <property type="entry name" value="FERREDOXIN III"/>
    <property type="match status" value="1"/>
</dbReference>
<evidence type="ECO:0000256" key="2">
    <source>
        <dbReference type="ARBA" id="ARBA00022723"/>
    </source>
</evidence>
<evidence type="ECO:0000313" key="6">
    <source>
        <dbReference type="EMBL" id="HGE66160.1"/>
    </source>
</evidence>
<evidence type="ECO:0000313" key="8">
    <source>
        <dbReference type="EMBL" id="HHF48285.1"/>
    </source>
</evidence>
<dbReference type="InterPro" id="IPR017900">
    <property type="entry name" value="4Fe4S_Fe_S_CS"/>
</dbReference>
<dbReference type="InterPro" id="IPR007160">
    <property type="entry name" value="DUF362"/>
</dbReference>
<gene>
    <name evidence="8" type="ORF">ENL48_03675</name>
    <name evidence="7" type="ORF">ENT89_03360</name>
    <name evidence="6" type="ORF">ENX77_03410</name>
</gene>